<dbReference type="AlphaFoldDB" id="D6PDE8"/>
<comment type="function">
    <text evidence="5 7">This protein binds to the 23S rRNA, and is important in its secondary structure. It is located near the subunit interface in the base of the L7/L12 stalk, and near the tRNA binding site of the peptidyltransferase center.</text>
</comment>
<organism evidence="9">
    <name type="scientific">uncultured marine bacterium MedDCM-OCT-S05-C114</name>
    <dbReference type="NCBI Taxonomy" id="743063"/>
    <lineage>
        <taxon>Bacteria</taxon>
        <taxon>environmental samples</taxon>
    </lineage>
</organism>
<feature type="domain" description="Large ribosomal subunit protein uL6 alpha-beta" evidence="8">
    <location>
        <begin position="97"/>
        <end position="169"/>
    </location>
</feature>
<dbReference type="FunFam" id="3.90.930.12:FF:000002">
    <property type="entry name" value="50S ribosomal protein L6"/>
    <property type="match status" value="1"/>
</dbReference>
<dbReference type="SUPFAM" id="SSF56053">
    <property type="entry name" value="Ribosomal protein L6"/>
    <property type="match status" value="2"/>
</dbReference>
<dbReference type="NCBIfam" id="TIGR03654">
    <property type="entry name" value="L6_bact"/>
    <property type="match status" value="1"/>
</dbReference>
<dbReference type="GO" id="GO:0019843">
    <property type="term" value="F:rRNA binding"/>
    <property type="evidence" value="ECO:0007669"/>
    <property type="project" value="UniProtKB-UniRule"/>
</dbReference>
<keyword evidence="2 5" id="KW-0694">RNA-binding</keyword>
<evidence type="ECO:0000256" key="2">
    <source>
        <dbReference type="ARBA" id="ARBA00022884"/>
    </source>
</evidence>
<keyword evidence="1 5" id="KW-0699">rRNA-binding</keyword>
<evidence type="ECO:0000256" key="6">
    <source>
        <dbReference type="RuleBase" id="RU003869"/>
    </source>
</evidence>
<accession>D6PDE8</accession>
<dbReference type="PRINTS" id="PR00059">
    <property type="entry name" value="RIBOSOMALL6"/>
</dbReference>
<evidence type="ECO:0000256" key="5">
    <source>
        <dbReference type="HAMAP-Rule" id="MF_01365"/>
    </source>
</evidence>
<evidence type="ECO:0000256" key="1">
    <source>
        <dbReference type="ARBA" id="ARBA00022730"/>
    </source>
</evidence>
<sequence>MVGIVKMSRIGKLPVEIPSGVTVTIENNLVSVKGPKGELNQRVSPLVSVNIEEKIVSVSQIENSRDAKAIFGTTRSLIANMVQGVTQNYSKDLLIEGVGFRATVKGQLIDLELGYSHPIEHPIPEGVVVTVADNVKIHVEGPDKQKVGQLAAEIKHYYPAEPYKGKGVRIVGEYVRRKEGKKSA</sequence>
<evidence type="ECO:0000256" key="7">
    <source>
        <dbReference type="RuleBase" id="RU003870"/>
    </source>
</evidence>
<dbReference type="GO" id="GO:0022625">
    <property type="term" value="C:cytosolic large ribosomal subunit"/>
    <property type="evidence" value="ECO:0007669"/>
    <property type="project" value="UniProtKB-UniRule"/>
</dbReference>
<dbReference type="PANTHER" id="PTHR11655">
    <property type="entry name" value="60S/50S RIBOSOMAL PROTEIN L6/L9"/>
    <property type="match status" value="1"/>
</dbReference>
<dbReference type="InterPro" id="IPR000702">
    <property type="entry name" value="Ribosomal_uL6-like"/>
</dbReference>
<dbReference type="HAMAP" id="MF_01365_B">
    <property type="entry name" value="Ribosomal_uL6_B"/>
    <property type="match status" value="1"/>
</dbReference>
<dbReference type="PANTHER" id="PTHR11655:SF14">
    <property type="entry name" value="LARGE RIBOSOMAL SUBUNIT PROTEIN UL6M"/>
    <property type="match status" value="1"/>
</dbReference>
<evidence type="ECO:0000259" key="8">
    <source>
        <dbReference type="Pfam" id="PF00347"/>
    </source>
</evidence>
<evidence type="ECO:0000256" key="4">
    <source>
        <dbReference type="ARBA" id="ARBA00023274"/>
    </source>
</evidence>
<dbReference type="PIRSF" id="PIRSF002162">
    <property type="entry name" value="Ribosomal_L6"/>
    <property type="match status" value="1"/>
</dbReference>
<comment type="similarity">
    <text evidence="5 6">Belongs to the universal ribosomal protein uL6 family.</text>
</comment>
<gene>
    <name evidence="5" type="primary">rplF</name>
</gene>
<dbReference type="Gene3D" id="3.90.930.12">
    <property type="entry name" value="Ribosomal protein L6, alpha-beta domain"/>
    <property type="match status" value="2"/>
</dbReference>
<dbReference type="InterPro" id="IPR019906">
    <property type="entry name" value="Ribosomal_uL6_bac-type"/>
</dbReference>
<dbReference type="Pfam" id="PF00347">
    <property type="entry name" value="Ribosomal_L6"/>
    <property type="match status" value="2"/>
</dbReference>
<evidence type="ECO:0000313" key="9">
    <source>
        <dbReference type="EMBL" id="ADD93749.1"/>
    </source>
</evidence>
<dbReference type="InterPro" id="IPR020040">
    <property type="entry name" value="Ribosomal_uL6_a/b-dom"/>
</dbReference>
<proteinExistence type="inferred from homology"/>
<reference evidence="9" key="1">
    <citation type="journal article" date="2010" name="ISME J.">
        <title>Metagenome of the Mediterranean deep chlorophyll maximum studied by direct and fosmid library 454 pyrosequencing.</title>
        <authorList>
            <person name="Ghai R."/>
            <person name="Martin-Cuadrado A.B."/>
            <person name="Molto A.G."/>
            <person name="Heredia I.G."/>
            <person name="Cabrera R."/>
            <person name="Martin J."/>
            <person name="Verdu M."/>
            <person name="Deschamps P."/>
            <person name="Moreira D."/>
            <person name="Lopez-Garcia P."/>
            <person name="Mira A."/>
            <person name="Rodriguez-Valera F."/>
        </authorList>
    </citation>
    <scope>NUCLEOTIDE SEQUENCE</scope>
</reference>
<comment type="subunit">
    <text evidence="5">Part of the 50S ribosomal subunit.</text>
</comment>
<keyword evidence="4 5" id="KW-0687">Ribonucleoprotein</keyword>
<dbReference type="GO" id="GO:0002181">
    <property type="term" value="P:cytoplasmic translation"/>
    <property type="evidence" value="ECO:0007669"/>
    <property type="project" value="TreeGrafter"/>
</dbReference>
<dbReference type="GO" id="GO:0003735">
    <property type="term" value="F:structural constituent of ribosome"/>
    <property type="evidence" value="ECO:0007669"/>
    <property type="project" value="UniProtKB-UniRule"/>
</dbReference>
<protein>
    <recommendedName>
        <fullName evidence="5">Large ribosomal subunit protein uL6</fullName>
    </recommendedName>
</protein>
<dbReference type="EMBL" id="GU942995">
    <property type="protein sequence ID" value="ADD93749.1"/>
    <property type="molecule type" value="Genomic_DNA"/>
</dbReference>
<name>D6PDE8_9BACT</name>
<feature type="domain" description="Large ribosomal subunit protein uL6 alpha-beta" evidence="8">
    <location>
        <begin position="17"/>
        <end position="87"/>
    </location>
</feature>
<evidence type="ECO:0000256" key="3">
    <source>
        <dbReference type="ARBA" id="ARBA00022980"/>
    </source>
</evidence>
<keyword evidence="3 5" id="KW-0689">Ribosomal protein</keyword>
<dbReference type="InterPro" id="IPR036789">
    <property type="entry name" value="Ribosomal_uL6-like_a/b-dom_sf"/>
</dbReference>